<reference evidence="1" key="2">
    <citation type="journal article" date="2023" name="IMA Fungus">
        <title>Comparative genomic study of the Penicillium genus elucidates a diverse pangenome and 15 lateral gene transfer events.</title>
        <authorList>
            <person name="Petersen C."/>
            <person name="Sorensen T."/>
            <person name="Nielsen M.R."/>
            <person name="Sondergaard T.E."/>
            <person name="Sorensen J.L."/>
            <person name="Fitzpatrick D.A."/>
            <person name="Frisvad J.C."/>
            <person name="Nielsen K.L."/>
        </authorList>
    </citation>
    <scope>NUCLEOTIDE SEQUENCE</scope>
    <source>
        <strain evidence="1">IBT 21472</strain>
    </source>
</reference>
<reference evidence="1" key="1">
    <citation type="submission" date="2022-12" db="EMBL/GenBank/DDBJ databases">
        <authorList>
            <person name="Petersen C."/>
        </authorList>
    </citation>
    <scope>NUCLEOTIDE SEQUENCE</scope>
    <source>
        <strain evidence="1">IBT 21472</strain>
    </source>
</reference>
<evidence type="ECO:0000313" key="1">
    <source>
        <dbReference type="EMBL" id="KAJ5302604.1"/>
    </source>
</evidence>
<evidence type="ECO:0000313" key="2">
    <source>
        <dbReference type="Proteomes" id="UP001147746"/>
    </source>
</evidence>
<dbReference type="EMBL" id="JAPZBO010000009">
    <property type="protein sequence ID" value="KAJ5302604.1"/>
    <property type="molecule type" value="Genomic_DNA"/>
</dbReference>
<organism evidence="1 2">
    <name type="scientific">Penicillium atrosanguineum</name>
    <dbReference type="NCBI Taxonomy" id="1132637"/>
    <lineage>
        <taxon>Eukaryota</taxon>
        <taxon>Fungi</taxon>
        <taxon>Dikarya</taxon>
        <taxon>Ascomycota</taxon>
        <taxon>Pezizomycotina</taxon>
        <taxon>Eurotiomycetes</taxon>
        <taxon>Eurotiomycetidae</taxon>
        <taxon>Eurotiales</taxon>
        <taxon>Aspergillaceae</taxon>
        <taxon>Penicillium</taxon>
    </lineage>
</organism>
<dbReference type="AlphaFoldDB" id="A0A9W9PN87"/>
<keyword evidence="2" id="KW-1185">Reference proteome</keyword>
<name>A0A9W9PN87_9EURO</name>
<dbReference type="Proteomes" id="UP001147746">
    <property type="component" value="Unassembled WGS sequence"/>
</dbReference>
<proteinExistence type="predicted"/>
<protein>
    <submittedName>
        <fullName evidence="1">Uncharacterized protein</fullName>
    </submittedName>
</protein>
<comment type="caution">
    <text evidence="1">The sequence shown here is derived from an EMBL/GenBank/DDBJ whole genome shotgun (WGS) entry which is preliminary data.</text>
</comment>
<gene>
    <name evidence="1" type="ORF">N7476_009403</name>
</gene>
<sequence length="212" mass="22129">MYVDDRDANLKRADEIVLGVLIALDADATVTVVFTIGVAFAQEGDVDQSVGALEILTLGARALGAEELSVAENLQGLIKVTDEGLSAAIISVLNPRDITLAEVLHGDTDITNEVEVVVVGLSGNALDVVSLFPELIFGLVGLLPDGVLGVFVNTFSLSILDANDIPIVQNVGTDTNITNQTLMRASVFSTGRITISEGKNTSANITGHTTLV</sequence>
<accession>A0A9W9PN87</accession>